<evidence type="ECO:0000256" key="4">
    <source>
        <dbReference type="ARBA" id="ARBA00023163"/>
    </source>
</evidence>
<keyword evidence="8" id="KW-1185">Reference proteome</keyword>
<dbReference type="Proteomes" id="UP000824998">
    <property type="component" value="Unassembled WGS sequence"/>
</dbReference>
<proteinExistence type="predicted"/>
<evidence type="ECO:0000256" key="5">
    <source>
        <dbReference type="ARBA" id="ARBA00023242"/>
    </source>
</evidence>
<feature type="domain" description="MADS-box" evidence="6">
    <location>
        <begin position="8"/>
        <end position="44"/>
    </location>
</feature>
<dbReference type="GO" id="GO:0003677">
    <property type="term" value="F:DNA binding"/>
    <property type="evidence" value="ECO:0007669"/>
    <property type="project" value="UniProtKB-KW"/>
</dbReference>
<dbReference type="SUPFAM" id="SSF55455">
    <property type="entry name" value="SRF-like"/>
    <property type="match status" value="1"/>
</dbReference>
<organism evidence="7 8">
    <name type="scientific">Amylocarpus encephaloides</name>
    <dbReference type="NCBI Taxonomy" id="45428"/>
    <lineage>
        <taxon>Eukaryota</taxon>
        <taxon>Fungi</taxon>
        <taxon>Dikarya</taxon>
        <taxon>Ascomycota</taxon>
        <taxon>Pezizomycotina</taxon>
        <taxon>Leotiomycetes</taxon>
        <taxon>Helotiales</taxon>
        <taxon>Helotiales incertae sedis</taxon>
        <taxon>Amylocarpus</taxon>
    </lineage>
</organism>
<keyword evidence="5" id="KW-0539">Nucleus</keyword>
<feature type="non-terminal residue" evidence="7">
    <location>
        <position position="59"/>
    </location>
</feature>
<dbReference type="Gene3D" id="3.40.1810.10">
    <property type="entry name" value="Transcription factor, MADS-box"/>
    <property type="match status" value="1"/>
</dbReference>
<feature type="non-terminal residue" evidence="7">
    <location>
        <position position="1"/>
    </location>
</feature>
<dbReference type="OrthoDB" id="1898716at2759"/>
<dbReference type="InterPro" id="IPR002100">
    <property type="entry name" value="TF_MADSbox"/>
</dbReference>
<sequence length="59" mass="6761">KRINARITRRKDTLISKAHDLAALGDLDVAVIVRIRRNGRIYAYDSVDLDSWPPSKEQI</sequence>
<keyword evidence="3" id="KW-0238">DNA-binding</keyword>
<evidence type="ECO:0000313" key="8">
    <source>
        <dbReference type="Proteomes" id="UP000824998"/>
    </source>
</evidence>
<gene>
    <name evidence="7" type="ORF">BJ875DRAFT_346962</name>
</gene>
<dbReference type="Pfam" id="PF00319">
    <property type="entry name" value="SRF-TF"/>
    <property type="match status" value="1"/>
</dbReference>
<dbReference type="GO" id="GO:0045944">
    <property type="term" value="P:positive regulation of transcription by RNA polymerase II"/>
    <property type="evidence" value="ECO:0007669"/>
    <property type="project" value="UniProtKB-ARBA"/>
</dbReference>
<protein>
    <recommendedName>
        <fullName evidence="6">MADS-box domain-containing protein</fullName>
    </recommendedName>
</protein>
<comment type="caution">
    <text evidence="7">The sequence shown here is derived from an EMBL/GenBank/DDBJ whole genome shotgun (WGS) entry which is preliminary data.</text>
</comment>
<evidence type="ECO:0000256" key="3">
    <source>
        <dbReference type="ARBA" id="ARBA00023125"/>
    </source>
</evidence>
<name>A0A9P8C220_9HELO</name>
<dbReference type="GO" id="GO:0046983">
    <property type="term" value="F:protein dimerization activity"/>
    <property type="evidence" value="ECO:0007669"/>
    <property type="project" value="InterPro"/>
</dbReference>
<evidence type="ECO:0000259" key="6">
    <source>
        <dbReference type="Pfam" id="PF00319"/>
    </source>
</evidence>
<keyword evidence="4" id="KW-0804">Transcription</keyword>
<dbReference type="EMBL" id="MU251669">
    <property type="protein sequence ID" value="KAG9230475.1"/>
    <property type="molecule type" value="Genomic_DNA"/>
</dbReference>
<accession>A0A9P8C220</accession>
<comment type="subcellular location">
    <subcellularLocation>
        <location evidence="1">Nucleus</location>
    </subcellularLocation>
</comment>
<evidence type="ECO:0000313" key="7">
    <source>
        <dbReference type="EMBL" id="KAG9230475.1"/>
    </source>
</evidence>
<dbReference type="GO" id="GO:0005634">
    <property type="term" value="C:nucleus"/>
    <property type="evidence" value="ECO:0007669"/>
    <property type="project" value="UniProtKB-SubCell"/>
</dbReference>
<dbReference type="AlphaFoldDB" id="A0A9P8C220"/>
<reference evidence="7" key="1">
    <citation type="journal article" date="2021" name="IMA Fungus">
        <title>Genomic characterization of three marine fungi, including Emericellopsis atlantica sp. nov. with signatures of a generalist lifestyle and marine biomass degradation.</title>
        <authorList>
            <person name="Hagestad O.C."/>
            <person name="Hou L."/>
            <person name="Andersen J.H."/>
            <person name="Hansen E.H."/>
            <person name="Altermark B."/>
            <person name="Li C."/>
            <person name="Kuhnert E."/>
            <person name="Cox R.J."/>
            <person name="Crous P.W."/>
            <person name="Spatafora J.W."/>
            <person name="Lail K."/>
            <person name="Amirebrahimi M."/>
            <person name="Lipzen A."/>
            <person name="Pangilinan J."/>
            <person name="Andreopoulos W."/>
            <person name="Hayes R.D."/>
            <person name="Ng V."/>
            <person name="Grigoriev I.V."/>
            <person name="Jackson S.A."/>
            <person name="Sutton T.D.S."/>
            <person name="Dobson A.D.W."/>
            <person name="Rama T."/>
        </authorList>
    </citation>
    <scope>NUCLEOTIDE SEQUENCE</scope>
    <source>
        <strain evidence="7">TRa018bII</strain>
    </source>
</reference>
<dbReference type="InterPro" id="IPR036879">
    <property type="entry name" value="TF_MADSbox_sf"/>
</dbReference>
<evidence type="ECO:0000256" key="1">
    <source>
        <dbReference type="ARBA" id="ARBA00004123"/>
    </source>
</evidence>
<evidence type="ECO:0000256" key="2">
    <source>
        <dbReference type="ARBA" id="ARBA00023015"/>
    </source>
</evidence>
<keyword evidence="2" id="KW-0805">Transcription regulation</keyword>